<dbReference type="GO" id="GO:0008289">
    <property type="term" value="F:lipid binding"/>
    <property type="evidence" value="ECO:0007669"/>
    <property type="project" value="TreeGrafter"/>
</dbReference>
<dbReference type="Proteomes" id="UP000383932">
    <property type="component" value="Unassembled WGS sequence"/>
</dbReference>
<keyword evidence="4" id="KW-1185">Reference proteome</keyword>
<dbReference type="GO" id="GO:0070941">
    <property type="term" value="P:eisosome assembly"/>
    <property type="evidence" value="ECO:0007669"/>
    <property type="project" value="TreeGrafter"/>
</dbReference>
<dbReference type="GO" id="GO:0005886">
    <property type="term" value="C:plasma membrane"/>
    <property type="evidence" value="ECO:0007669"/>
    <property type="project" value="TreeGrafter"/>
</dbReference>
<feature type="region of interest" description="Disordered" evidence="2">
    <location>
        <begin position="422"/>
        <end position="450"/>
    </location>
</feature>
<dbReference type="OrthoDB" id="5599269at2759"/>
<dbReference type="AlphaFoldDB" id="A0A5N5QH02"/>
<evidence type="ECO:0000313" key="4">
    <source>
        <dbReference type="Proteomes" id="UP000383932"/>
    </source>
</evidence>
<accession>A0A5N5QH02</accession>
<gene>
    <name evidence="3" type="ORF">CTheo_5745</name>
</gene>
<dbReference type="EMBL" id="SSOP01000143">
    <property type="protein sequence ID" value="KAB5590813.1"/>
    <property type="molecule type" value="Genomic_DNA"/>
</dbReference>
<dbReference type="GO" id="GO:0006897">
    <property type="term" value="P:endocytosis"/>
    <property type="evidence" value="ECO:0007669"/>
    <property type="project" value="TreeGrafter"/>
</dbReference>
<dbReference type="PANTHER" id="PTHR31962:SF6">
    <property type="entry name" value="EISOSOME COMPONENT PIL1-DOMAIN-CONTAINING PROTEIN"/>
    <property type="match status" value="1"/>
</dbReference>
<evidence type="ECO:0000256" key="1">
    <source>
        <dbReference type="SAM" id="Coils"/>
    </source>
</evidence>
<organism evidence="3 4">
    <name type="scientific">Ceratobasidium theobromae</name>
    <dbReference type="NCBI Taxonomy" id="1582974"/>
    <lineage>
        <taxon>Eukaryota</taxon>
        <taxon>Fungi</taxon>
        <taxon>Dikarya</taxon>
        <taxon>Basidiomycota</taxon>
        <taxon>Agaricomycotina</taxon>
        <taxon>Agaricomycetes</taxon>
        <taxon>Cantharellales</taxon>
        <taxon>Ceratobasidiaceae</taxon>
        <taxon>Ceratobasidium</taxon>
    </lineage>
</organism>
<dbReference type="GO" id="GO:0036286">
    <property type="term" value="C:eisosome filament"/>
    <property type="evidence" value="ECO:0007669"/>
    <property type="project" value="TreeGrafter"/>
</dbReference>
<dbReference type="InterPro" id="IPR027267">
    <property type="entry name" value="AH/BAR_dom_sf"/>
</dbReference>
<dbReference type="Gene3D" id="1.20.1270.60">
    <property type="entry name" value="Arfaptin homology (AH) domain/BAR domain"/>
    <property type="match status" value="1"/>
</dbReference>
<evidence type="ECO:0000313" key="3">
    <source>
        <dbReference type="EMBL" id="KAB5590813.1"/>
    </source>
</evidence>
<dbReference type="PANTHER" id="PTHR31962">
    <property type="entry name" value="SPHINGOLIPID LONG CHAIN BASE-RESPONSIVE PROTEIN PIL1"/>
    <property type="match status" value="1"/>
</dbReference>
<reference evidence="3 4" key="1">
    <citation type="journal article" date="2019" name="Fungal Biol. Biotechnol.">
        <title>Draft genome sequence of fastidious pathogen Ceratobasidium theobromae, which causes vascular-streak dieback in Theobroma cacao.</title>
        <authorList>
            <person name="Ali S.S."/>
            <person name="Asman A."/>
            <person name="Shao J."/>
            <person name="Firmansyah A.P."/>
            <person name="Susilo A.W."/>
            <person name="Rosmana A."/>
            <person name="McMahon P."/>
            <person name="Junaid M."/>
            <person name="Guest D."/>
            <person name="Kheng T.Y."/>
            <person name="Meinhardt L.W."/>
            <person name="Bailey B.A."/>
        </authorList>
    </citation>
    <scope>NUCLEOTIDE SEQUENCE [LARGE SCALE GENOMIC DNA]</scope>
    <source>
        <strain evidence="3 4">CT2</strain>
    </source>
</reference>
<feature type="compositionally biased region" description="Polar residues" evidence="2">
    <location>
        <begin position="288"/>
        <end position="311"/>
    </location>
</feature>
<feature type="coiled-coil region" evidence="1">
    <location>
        <begin position="140"/>
        <end position="203"/>
    </location>
</feature>
<evidence type="ECO:0000256" key="2">
    <source>
        <dbReference type="SAM" id="MobiDB-lite"/>
    </source>
</evidence>
<proteinExistence type="predicted"/>
<sequence>MGVGEKVNPPSARFGQSGIARSRIPFIKHHPVIALPTNVPDKFHAMIGSGFANVNRSNIISQALAFSALVADTNLRPFQELGEVEKRVLTTVQCLANELDNGIKLLKDWGESQGEDLKFSAALVHHVAYGEKVQECFESIRDQEQRLSTLRKRKIIVENKVEALQRKITKLKNNASTVHEDQLENLKKESEQMSIDIATEETTLGDYKRQATREFVGRKFAEICVYQVIGQTGQLIVQEIPLEATQPATPRAPYTGQKRTAGLSSQAMDRIHAIPEARNAPLPYQLDDQLSNEPDNNDTTLSPPSRESTLSIFGIDSLGLGGNDSSERSESFAPGQPRRTFSKMMLPYSKRPRVTQSSGLAGTSGFGDIAQIHAAANTSSPAFTGVSTASPCSLLSTNNGNIPSPSQVAVLQDGRRVPRSRAAYFQPSGPPRHRLPTALPSPLNPLSEVPSNVKLATADSVSLE</sequence>
<dbReference type="InterPro" id="IPR028245">
    <property type="entry name" value="PIL1/LSP1"/>
</dbReference>
<name>A0A5N5QH02_9AGAM</name>
<keyword evidence="1" id="KW-0175">Coiled coil</keyword>
<feature type="region of interest" description="Disordered" evidence="2">
    <location>
        <begin position="285"/>
        <end position="360"/>
    </location>
</feature>
<protein>
    <submittedName>
        <fullName evidence="3">Sphingolipid long chain base-responsive protein LSP1</fullName>
    </submittedName>
</protein>
<comment type="caution">
    <text evidence="3">The sequence shown here is derived from an EMBL/GenBank/DDBJ whole genome shotgun (WGS) entry which is preliminary data.</text>
</comment>